<keyword evidence="2" id="KW-1185">Reference proteome</keyword>
<sequence length="61" mass="6950">MKSTPVDYPYIGKNKMHAPLWIVLDNQHSCMKFSFSASIYDECLNITADYYSKKTNVGVKG</sequence>
<protein>
    <submittedName>
        <fullName evidence="1">Uncharacterized protein</fullName>
    </submittedName>
</protein>
<dbReference type="HOGENOM" id="CLU_2912337_0_0_9"/>
<dbReference type="EMBL" id="AWSJ01000159">
    <property type="protein sequence ID" value="ERI09376.1"/>
    <property type="molecule type" value="Genomic_DNA"/>
</dbReference>
<dbReference type="STRING" id="649747.HMPREF0083_02546"/>
<organism evidence="1 2">
    <name type="scientific">Aneurinibacillus aneurinilyticus ATCC 12856</name>
    <dbReference type="NCBI Taxonomy" id="649747"/>
    <lineage>
        <taxon>Bacteria</taxon>
        <taxon>Bacillati</taxon>
        <taxon>Bacillota</taxon>
        <taxon>Bacilli</taxon>
        <taxon>Bacillales</taxon>
        <taxon>Paenibacillaceae</taxon>
        <taxon>Aneurinibacillus group</taxon>
        <taxon>Aneurinibacillus</taxon>
    </lineage>
</organism>
<comment type="caution">
    <text evidence="1">The sequence shown here is derived from an EMBL/GenBank/DDBJ whole genome shotgun (WGS) entry which is preliminary data.</text>
</comment>
<dbReference type="AlphaFoldDB" id="U1YF22"/>
<accession>U1YF22</accession>
<name>U1YF22_ANEAE</name>
<gene>
    <name evidence="1" type="ORF">HMPREF0083_02546</name>
</gene>
<evidence type="ECO:0000313" key="1">
    <source>
        <dbReference type="EMBL" id="ERI09376.1"/>
    </source>
</evidence>
<reference evidence="1 2" key="1">
    <citation type="submission" date="2013-08" db="EMBL/GenBank/DDBJ databases">
        <authorList>
            <person name="Weinstock G."/>
            <person name="Sodergren E."/>
            <person name="Wylie T."/>
            <person name="Fulton L."/>
            <person name="Fulton R."/>
            <person name="Fronick C."/>
            <person name="O'Laughlin M."/>
            <person name="Godfrey J."/>
            <person name="Miner T."/>
            <person name="Herter B."/>
            <person name="Appelbaum E."/>
            <person name="Cordes M."/>
            <person name="Lek S."/>
            <person name="Wollam A."/>
            <person name="Pepin K.H."/>
            <person name="Palsikar V.B."/>
            <person name="Mitreva M."/>
            <person name="Wilson R.K."/>
        </authorList>
    </citation>
    <scope>NUCLEOTIDE SEQUENCE [LARGE SCALE GENOMIC DNA]</scope>
    <source>
        <strain evidence="1 2">ATCC 12856</strain>
    </source>
</reference>
<proteinExistence type="predicted"/>
<dbReference type="Proteomes" id="UP000016511">
    <property type="component" value="Unassembled WGS sequence"/>
</dbReference>
<evidence type="ECO:0000313" key="2">
    <source>
        <dbReference type="Proteomes" id="UP000016511"/>
    </source>
</evidence>